<dbReference type="SMART" id="SM00530">
    <property type="entry name" value="HTH_XRE"/>
    <property type="match status" value="1"/>
</dbReference>
<dbReference type="InterPro" id="IPR019734">
    <property type="entry name" value="TPR_rpt"/>
</dbReference>
<dbReference type="PROSITE" id="PS50943">
    <property type="entry name" value="HTH_CROC1"/>
    <property type="match status" value="1"/>
</dbReference>
<dbReference type="Gene3D" id="1.10.260.40">
    <property type="entry name" value="lambda repressor-like DNA-binding domains"/>
    <property type="match status" value="1"/>
</dbReference>
<feature type="domain" description="HTH cro/C1-type" evidence="2">
    <location>
        <begin position="8"/>
        <end position="62"/>
    </location>
</feature>
<evidence type="ECO:0000256" key="1">
    <source>
        <dbReference type="ARBA" id="ARBA00023125"/>
    </source>
</evidence>
<dbReference type="GO" id="GO:0005829">
    <property type="term" value="C:cytosol"/>
    <property type="evidence" value="ECO:0007669"/>
    <property type="project" value="TreeGrafter"/>
</dbReference>
<dbReference type="SMART" id="SM00028">
    <property type="entry name" value="TPR"/>
    <property type="match status" value="5"/>
</dbReference>
<dbReference type="InterPro" id="IPR011990">
    <property type="entry name" value="TPR-like_helical_dom_sf"/>
</dbReference>
<dbReference type="CDD" id="cd00093">
    <property type="entry name" value="HTH_XRE"/>
    <property type="match status" value="1"/>
</dbReference>
<gene>
    <name evidence="3" type="ORF">EL26_20095</name>
</gene>
<proteinExistence type="predicted"/>
<evidence type="ECO:0000313" key="3">
    <source>
        <dbReference type="EMBL" id="KEO81588.1"/>
    </source>
</evidence>
<organism evidence="3 4">
    <name type="scientific">Tumebacillus flagellatus</name>
    <dbReference type="NCBI Taxonomy" id="1157490"/>
    <lineage>
        <taxon>Bacteria</taxon>
        <taxon>Bacillati</taxon>
        <taxon>Bacillota</taxon>
        <taxon>Bacilli</taxon>
        <taxon>Bacillales</taxon>
        <taxon>Alicyclobacillaceae</taxon>
        <taxon>Tumebacillus</taxon>
    </lineage>
</organism>
<dbReference type="EMBL" id="JMIR01000035">
    <property type="protein sequence ID" value="KEO81588.1"/>
    <property type="molecule type" value="Genomic_DNA"/>
</dbReference>
<dbReference type="SUPFAM" id="SSF47413">
    <property type="entry name" value="lambda repressor-like DNA-binding domains"/>
    <property type="match status" value="1"/>
</dbReference>
<dbReference type="SUPFAM" id="SSF48452">
    <property type="entry name" value="TPR-like"/>
    <property type="match status" value="1"/>
</dbReference>
<dbReference type="InterPro" id="IPR001387">
    <property type="entry name" value="Cro/C1-type_HTH"/>
</dbReference>
<dbReference type="OrthoDB" id="9812960at2"/>
<dbReference type="InterPro" id="IPR050807">
    <property type="entry name" value="TransReg_Diox_bact_type"/>
</dbReference>
<reference evidence="3 4" key="1">
    <citation type="journal article" date="2013" name="Int. J. Syst. Evol. Microbiol.">
        <title>Tumebacillus flagellatus sp. nov., an alpha-amylase/pullulanase-producing bacterium isolated from cassava wastewater.</title>
        <authorList>
            <person name="Wang Q."/>
            <person name="Xie N."/>
            <person name="Qin Y."/>
            <person name="Shen N."/>
            <person name="Zhu J."/>
            <person name="Mi H."/>
            <person name="Huang R."/>
        </authorList>
    </citation>
    <scope>NUCLEOTIDE SEQUENCE [LARGE SCALE GENOMIC DNA]</scope>
    <source>
        <strain evidence="3 4">GST4</strain>
    </source>
</reference>
<evidence type="ECO:0000313" key="4">
    <source>
        <dbReference type="Proteomes" id="UP000027931"/>
    </source>
</evidence>
<dbReference type="eggNOG" id="ENOG5033DKY">
    <property type="taxonomic scope" value="Bacteria"/>
</dbReference>
<dbReference type="Proteomes" id="UP000027931">
    <property type="component" value="Unassembled WGS sequence"/>
</dbReference>
<dbReference type="Gene3D" id="1.25.40.10">
    <property type="entry name" value="Tetratricopeptide repeat domain"/>
    <property type="match status" value="1"/>
</dbReference>
<dbReference type="GO" id="GO:0003677">
    <property type="term" value="F:DNA binding"/>
    <property type="evidence" value="ECO:0007669"/>
    <property type="project" value="UniProtKB-KW"/>
</dbReference>
<evidence type="ECO:0000259" key="2">
    <source>
        <dbReference type="PROSITE" id="PS50943"/>
    </source>
</evidence>
<accession>A0A074LP37</accession>
<dbReference type="STRING" id="1157490.EL26_20095"/>
<comment type="caution">
    <text evidence="3">The sequence shown here is derived from an EMBL/GenBank/DDBJ whole genome shotgun (WGS) entry which is preliminary data.</text>
</comment>
<keyword evidence="4" id="KW-1185">Reference proteome</keyword>
<dbReference type="AlphaFoldDB" id="A0A074LP37"/>
<name>A0A074LP37_9BACL</name>
<dbReference type="InterPro" id="IPR010982">
    <property type="entry name" value="Lambda_DNA-bd_dom_sf"/>
</dbReference>
<dbReference type="PANTHER" id="PTHR46797">
    <property type="entry name" value="HTH-TYPE TRANSCRIPTIONAL REGULATOR"/>
    <property type="match status" value="1"/>
</dbReference>
<dbReference type="Pfam" id="PF13424">
    <property type="entry name" value="TPR_12"/>
    <property type="match status" value="1"/>
</dbReference>
<dbReference type="RefSeq" id="WP_052036585.1">
    <property type="nucleotide sequence ID" value="NZ_JMIR01000035.1"/>
</dbReference>
<keyword evidence="1" id="KW-0238">DNA-binding</keyword>
<protein>
    <recommendedName>
        <fullName evidence="2">HTH cro/C1-type domain-containing protein</fullName>
    </recommendedName>
</protein>
<dbReference type="PANTHER" id="PTHR46797:SF1">
    <property type="entry name" value="METHYLPHOSPHONATE SYNTHASE"/>
    <property type="match status" value="1"/>
</dbReference>
<sequence length="413" mass="47579">MNALGEKIKDLREARGWLQKELAEKAEVSPATISGVENGRFAPSPEILFRLSKTLDAEFIELVEMIPDLTVAAWLEVIMLVNLERKFAKALELVYRVRENFPSMQDYQRDQLTYAEAALMTVEDHTRIQALQVLYSMAEKWEDKVNANPLFVMQLHYTLGGAWHRRMEFVMALHHYKRSADIIHQHPELQNYRTVPTLLYAIGDSLRFLGRFQEAISYLQRALPKLIDQTPETNYAVGGCYFALGNTYKNLGDHSKAADMFFEAIPWFQKSDMYWFVVRAKSYAYILKPGLRKFALDVLKEELHKLKDLMKPSDVAMTKSRMAKLHLDRNEFPEALVLLQEAETLLADSLPCEQRAYFLLTSSYCQFALGDYDAASTYAFEAVDVYSSLRNFQTELKEALQIGKEAVLKLRPL</sequence>
<dbReference type="GO" id="GO:0003700">
    <property type="term" value="F:DNA-binding transcription factor activity"/>
    <property type="evidence" value="ECO:0007669"/>
    <property type="project" value="TreeGrafter"/>
</dbReference>
<dbReference type="Pfam" id="PF01381">
    <property type="entry name" value="HTH_3"/>
    <property type="match status" value="1"/>
</dbReference>